<feature type="region of interest" description="Disordered" evidence="4">
    <location>
        <begin position="280"/>
        <end position="304"/>
    </location>
</feature>
<feature type="domain" description="Polyphosphate kinase-2-related" evidence="5">
    <location>
        <begin position="40"/>
        <end position="146"/>
    </location>
</feature>
<dbReference type="Pfam" id="PF03976">
    <property type="entry name" value="PPK2"/>
    <property type="match status" value="2"/>
</dbReference>
<proteinExistence type="inferred from homology"/>
<keyword evidence="3" id="KW-0418">Kinase</keyword>
<evidence type="ECO:0000313" key="6">
    <source>
        <dbReference type="EMBL" id="MBB3173206.1"/>
    </source>
</evidence>
<dbReference type="PANTHER" id="PTHR34383:SF3">
    <property type="entry name" value="POLYPHOSPHATE:AMP PHOSPHOTRANSFERASE"/>
    <property type="match status" value="1"/>
</dbReference>
<dbReference type="EMBL" id="JACHXV010000003">
    <property type="protein sequence ID" value="MBB3173206.1"/>
    <property type="molecule type" value="Genomic_DNA"/>
</dbReference>
<dbReference type="GO" id="GO:0008976">
    <property type="term" value="F:polyphosphate kinase activity"/>
    <property type="evidence" value="ECO:0007669"/>
    <property type="project" value="InterPro"/>
</dbReference>
<dbReference type="InterPro" id="IPR022488">
    <property type="entry name" value="PPK2-related"/>
</dbReference>
<feature type="domain" description="Polyphosphate kinase-2-related" evidence="5">
    <location>
        <begin position="167"/>
        <end position="279"/>
    </location>
</feature>
<dbReference type="GO" id="GO:0006797">
    <property type="term" value="P:polyphosphate metabolic process"/>
    <property type="evidence" value="ECO:0007669"/>
    <property type="project" value="InterPro"/>
</dbReference>
<comment type="similarity">
    <text evidence="1">Belongs to the polyphosphate kinase 2 (PPK2) family. Class I subfamily.</text>
</comment>
<dbReference type="InterPro" id="IPR022300">
    <property type="entry name" value="PPK2-rel_1"/>
</dbReference>
<evidence type="ECO:0000259" key="5">
    <source>
        <dbReference type="Pfam" id="PF03976"/>
    </source>
</evidence>
<evidence type="ECO:0000256" key="3">
    <source>
        <dbReference type="ARBA" id="ARBA00022777"/>
    </source>
</evidence>
<reference evidence="6 7" key="1">
    <citation type="submission" date="2020-08" db="EMBL/GenBank/DDBJ databases">
        <title>Genomic Encyclopedia of Type Strains, Phase III (KMG-III): the genomes of soil and plant-associated and newly described type strains.</title>
        <authorList>
            <person name="Whitman W."/>
        </authorList>
    </citation>
    <scope>NUCLEOTIDE SEQUENCE [LARGE SCALE GENOMIC DNA]</scope>
    <source>
        <strain evidence="6 7">CECT 8088</strain>
    </source>
</reference>
<accession>A0A839UTV4</accession>
<evidence type="ECO:0000256" key="4">
    <source>
        <dbReference type="SAM" id="MobiDB-lite"/>
    </source>
</evidence>
<dbReference type="RefSeq" id="WP_266152915.1">
    <property type="nucleotide sequence ID" value="NZ_JABXXQ010000087.1"/>
</dbReference>
<dbReference type="AlphaFoldDB" id="A0A839UTV4"/>
<dbReference type="InterPro" id="IPR027417">
    <property type="entry name" value="P-loop_NTPase"/>
</dbReference>
<dbReference type="Proteomes" id="UP000557688">
    <property type="component" value="Unassembled WGS sequence"/>
</dbReference>
<keyword evidence="2 6" id="KW-0808">Transferase</keyword>
<dbReference type="Gene3D" id="3.40.50.300">
    <property type="entry name" value="P-loop containing nucleotide triphosphate hydrolases"/>
    <property type="match status" value="1"/>
</dbReference>
<dbReference type="PIRSF" id="PIRSF028756">
    <property type="entry name" value="PPK2_prd"/>
    <property type="match status" value="1"/>
</dbReference>
<evidence type="ECO:0000256" key="2">
    <source>
        <dbReference type="ARBA" id="ARBA00022679"/>
    </source>
</evidence>
<dbReference type="NCBIfam" id="TIGR03709">
    <property type="entry name" value="PPK2_rel_1"/>
    <property type="match status" value="1"/>
</dbReference>
<feature type="compositionally biased region" description="Basic and acidic residues" evidence="4">
    <location>
        <begin position="295"/>
        <end position="304"/>
    </location>
</feature>
<evidence type="ECO:0000256" key="1">
    <source>
        <dbReference type="ARBA" id="ARBA00009924"/>
    </source>
</evidence>
<evidence type="ECO:0000313" key="7">
    <source>
        <dbReference type="Proteomes" id="UP000557688"/>
    </source>
</evidence>
<comment type="caution">
    <text evidence="6">The sequence shown here is derived from an EMBL/GenBank/DDBJ whole genome shotgun (WGS) entry which is preliminary data.</text>
</comment>
<dbReference type="InterPro" id="IPR016898">
    <property type="entry name" value="Polyphosphate_phosphotransfera"/>
</dbReference>
<protein>
    <submittedName>
        <fullName evidence="6">PPK2 family polyphosphate:nucleotide phosphotransferase</fullName>
    </submittedName>
</protein>
<keyword evidence="7" id="KW-1185">Reference proteome</keyword>
<gene>
    <name evidence="6" type="ORF">FHR90_001024</name>
</gene>
<dbReference type="SUPFAM" id="SSF52540">
    <property type="entry name" value="P-loop containing nucleoside triphosphate hydrolases"/>
    <property type="match status" value="1"/>
</dbReference>
<organism evidence="6 7">
    <name type="scientific">Endobacter medicaginis</name>
    <dbReference type="NCBI Taxonomy" id="1181271"/>
    <lineage>
        <taxon>Bacteria</taxon>
        <taxon>Pseudomonadati</taxon>
        <taxon>Pseudomonadota</taxon>
        <taxon>Alphaproteobacteria</taxon>
        <taxon>Acetobacterales</taxon>
        <taxon>Acetobacteraceae</taxon>
        <taxon>Endobacter</taxon>
    </lineage>
</organism>
<name>A0A839UTV4_9PROT</name>
<dbReference type="PANTHER" id="PTHR34383">
    <property type="entry name" value="POLYPHOSPHATE:AMP PHOSPHOTRANSFERASE-RELATED"/>
    <property type="match status" value="1"/>
</dbReference>
<sequence length="304" mass="34573">MSLSPKARRALVDRYRIIDGADFRLADRDPADKGILSDFDKDEGAEQLARGVAHLAALQERLYADGRFALLVVFQAMDAAGKDGTIKHVMSGVNPAGVSVTSFKQPGPVELAHDFLWRIHMALPANGRIGIFNRSHYEDVLVSRVHPEIIADQGLPHGPTLDGRPASEKFWDRRLKDIAHFERYLTHQNIHVIKFFLHVSKEEQRKRLLARLDDEEKLWKFSPSDVKERDYWDQYQHAYEAAIAATAHKRAPWFVVPADRKWYARIVVVEALIDLLESLDPQPPESGHDAQTLAKAREALQHED</sequence>